<evidence type="ECO:0000259" key="3">
    <source>
        <dbReference type="SMART" id="SM00906"/>
    </source>
</evidence>
<dbReference type="EMBL" id="JBFMKM010000016">
    <property type="protein sequence ID" value="KAL1297504.1"/>
    <property type="molecule type" value="Genomic_DNA"/>
</dbReference>
<dbReference type="Proteomes" id="UP001562354">
    <property type="component" value="Unassembled WGS sequence"/>
</dbReference>
<dbReference type="SMART" id="SM00906">
    <property type="entry name" value="Fungal_trans"/>
    <property type="match status" value="1"/>
</dbReference>
<feature type="region of interest" description="Disordered" evidence="2">
    <location>
        <begin position="581"/>
        <end position="603"/>
    </location>
</feature>
<dbReference type="GeneID" id="95978723"/>
<evidence type="ECO:0000256" key="1">
    <source>
        <dbReference type="ARBA" id="ARBA00023242"/>
    </source>
</evidence>
<evidence type="ECO:0000313" key="5">
    <source>
        <dbReference type="Proteomes" id="UP001562354"/>
    </source>
</evidence>
<dbReference type="Pfam" id="PF04082">
    <property type="entry name" value="Fungal_trans"/>
    <property type="match status" value="1"/>
</dbReference>
<accession>A0ABR3P5C1</accession>
<dbReference type="RefSeq" id="XP_069197186.1">
    <property type="nucleotide sequence ID" value="XM_069347786.1"/>
</dbReference>
<keyword evidence="1" id="KW-0539">Nucleus</keyword>
<dbReference type="InterPro" id="IPR007219">
    <property type="entry name" value="XnlR_reg_dom"/>
</dbReference>
<name>A0ABR3P5C1_9PEZI</name>
<gene>
    <name evidence="4" type="ORF">AAFC00_005023</name>
</gene>
<dbReference type="PANTHER" id="PTHR46910">
    <property type="entry name" value="TRANSCRIPTION FACTOR PDR1"/>
    <property type="match status" value="1"/>
</dbReference>
<evidence type="ECO:0000313" key="4">
    <source>
        <dbReference type="EMBL" id="KAL1297504.1"/>
    </source>
</evidence>
<proteinExistence type="predicted"/>
<evidence type="ECO:0000256" key="2">
    <source>
        <dbReference type="SAM" id="MobiDB-lite"/>
    </source>
</evidence>
<reference evidence="4 5" key="1">
    <citation type="submission" date="2024-07" db="EMBL/GenBank/DDBJ databases">
        <title>Draft sequence of the Neodothiora populina.</title>
        <authorList>
            <person name="Drown D.D."/>
            <person name="Schuette U.S."/>
            <person name="Buechlein A.B."/>
            <person name="Rusch D.R."/>
            <person name="Winton L.W."/>
            <person name="Adams G.A."/>
        </authorList>
    </citation>
    <scope>NUCLEOTIDE SEQUENCE [LARGE SCALE GENOMIC DNA]</scope>
    <source>
        <strain evidence="4 5">CPC 39397</strain>
    </source>
</reference>
<feature type="compositionally biased region" description="Polar residues" evidence="2">
    <location>
        <begin position="581"/>
        <end position="598"/>
    </location>
</feature>
<dbReference type="InterPro" id="IPR050987">
    <property type="entry name" value="AtrR-like"/>
</dbReference>
<sequence>MEHIISHFLGRVPMDVPSLRRISEKLEDPRETVGQDPIDNLDISEERFTVKKLSSSTAHYSGEFSHWNFSQRVQQRIDQRSTCDDAEMPMKPRLELKRALTSRGYWRASQLHLPGPTAQNALACLPPRPIAEFLIRIFLRVGQSNHFFAQEEWLFRKMHDFYDKTFVVSKDDTPTLCTFLMVLAIGTQFAHLDQATPKDSGMTKQQDRTAEESPQGGIGVCFYHEACKLIPDITIIASVESAQAFLLLAAYTLPLDAQGLGYTYLGLSVKMCVQNGMHRKLSGSDLDAKSTELQRRLWWSAYALDKRISILHGRPATVLQSDVDAEFPVDVPEFQTCFGPNKYQNLSAIIQLTNYLEDISHAINLLRRCPKTLQSEYISRLLGLKEKMGRWWQSLPEEVVYNKFTPTHPLFRPNVHLMMSYHLNQIYMGRPFLFHRQRTIACNSMQAARTSRPWVSLAEDCVNGALAIVKLCESLRGSVGLAGSSYTEFSSCRAALLAIIAEALNEQSCELQDTLTNGMDMIKEMMVGNDSAKAEVAVLEALAIAAKPLNSAEGTTPGDHMDQVIEPNYSSFRTWATSLKKSASEGPTQKAGSETDSGLPTVDPTLSLMDLGLNEILSSSPIEFGGLDMFPSLW</sequence>
<protein>
    <recommendedName>
        <fullName evidence="3">Xylanolytic transcriptional activator regulatory domain-containing protein</fullName>
    </recommendedName>
</protein>
<dbReference type="CDD" id="cd12148">
    <property type="entry name" value="fungal_TF_MHR"/>
    <property type="match status" value="1"/>
</dbReference>
<feature type="domain" description="Xylanolytic transcriptional activator regulatory" evidence="3">
    <location>
        <begin position="261"/>
        <end position="334"/>
    </location>
</feature>
<organism evidence="4 5">
    <name type="scientific">Neodothiora populina</name>
    <dbReference type="NCBI Taxonomy" id="2781224"/>
    <lineage>
        <taxon>Eukaryota</taxon>
        <taxon>Fungi</taxon>
        <taxon>Dikarya</taxon>
        <taxon>Ascomycota</taxon>
        <taxon>Pezizomycotina</taxon>
        <taxon>Dothideomycetes</taxon>
        <taxon>Dothideomycetidae</taxon>
        <taxon>Dothideales</taxon>
        <taxon>Dothioraceae</taxon>
        <taxon>Neodothiora</taxon>
    </lineage>
</organism>
<comment type="caution">
    <text evidence="4">The sequence shown here is derived from an EMBL/GenBank/DDBJ whole genome shotgun (WGS) entry which is preliminary data.</text>
</comment>
<keyword evidence="5" id="KW-1185">Reference proteome</keyword>
<dbReference type="PANTHER" id="PTHR46910:SF23">
    <property type="entry name" value="THIAMINE REPRESSIBLE GENES REGULATORY PROTEIN THI1"/>
    <property type="match status" value="1"/>
</dbReference>